<dbReference type="HOGENOM" id="CLU_1569524_0_0_5"/>
<name>A0A017HT59_9RHOB</name>
<evidence type="ECO:0000256" key="1">
    <source>
        <dbReference type="SAM" id="MobiDB-lite"/>
    </source>
</evidence>
<evidence type="ECO:0000313" key="3">
    <source>
        <dbReference type="Proteomes" id="UP000019666"/>
    </source>
</evidence>
<evidence type="ECO:0000313" key="2">
    <source>
        <dbReference type="EMBL" id="EYD77531.1"/>
    </source>
</evidence>
<protein>
    <submittedName>
        <fullName evidence="2">Uncharacterized protein</fullName>
    </submittedName>
</protein>
<keyword evidence="3" id="KW-1185">Reference proteome</keyword>
<proteinExistence type="predicted"/>
<sequence length="170" mass="18565">MPPAAFAAPVPTGVLIAAARARVMVATLRRAITVAAMTNRLAIIAATVEADPARSPRPAFKDPFAHPAIKLGFHPDLLGAHVDRDRRVALPLKGLHGRLHRGAGGDEGQRRLGGGLDGWRQSPRPGCGRKASEGDRRQENTLHSELLHWFNQVRHSVVVMRWAIALLIWR</sequence>
<dbReference type="Proteomes" id="UP000019666">
    <property type="component" value="Unassembled WGS sequence"/>
</dbReference>
<comment type="caution">
    <text evidence="2">The sequence shown here is derived from an EMBL/GenBank/DDBJ whole genome shotgun (WGS) entry which is preliminary data.</text>
</comment>
<organism evidence="2 3">
    <name type="scientific">Rubellimicrobium mesophilum DSM 19309</name>
    <dbReference type="NCBI Taxonomy" id="442562"/>
    <lineage>
        <taxon>Bacteria</taxon>
        <taxon>Pseudomonadati</taxon>
        <taxon>Pseudomonadota</taxon>
        <taxon>Alphaproteobacteria</taxon>
        <taxon>Rhodobacterales</taxon>
        <taxon>Roseobacteraceae</taxon>
        <taxon>Rubellimicrobium</taxon>
    </lineage>
</organism>
<dbReference type="EMBL" id="AOSK01000027">
    <property type="protein sequence ID" value="EYD77531.1"/>
    <property type="molecule type" value="Genomic_DNA"/>
</dbReference>
<gene>
    <name evidence="2" type="ORF">Rumeso_00879</name>
</gene>
<reference evidence="2 3" key="1">
    <citation type="submission" date="2013-02" db="EMBL/GenBank/DDBJ databases">
        <authorList>
            <person name="Fiebig A."/>
            <person name="Goeker M."/>
            <person name="Klenk H.-P.P."/>
        </authorList>
    </citation>
    <scope>NUCLEOTIDE SEQUENCE [LARGE SCALE GENOMIC DNA]</scope>
    <source>
        <strain evidence="2 3">DSM 19309</strain>
    </source>
</reference>
<dbReference type="AlphaFoldDB" id="A0A017HT59"/>
<accession>A0A017HT59</accession>
<feature type="region of interest" description="Disordered" evidence="1">
    <location>
        <begin position="99"/>
        <end position="137"/>
    </location>
</feature>